<protein>
    <submittedName>
        <fullName evidence="1">Uncharacterized protein</fullName>
    </submittedName>
</protein>
<accession>A0A7G3NPD0</accession>
<evidence type="ECO:0000313" key="1">
    <source>
        <dbReference type="EMBL" id="QGW59868.1"/>
    </source>
</evidence>
<sequence length="167" mass="18981">MKSTPFTEMATAFRGQIVRLWALRYPGTQSEAAAALTEAAINLGYVTRNRPIPGAALLSWASNPTETPLWAAQTALTLMLSIGWKPESNQDWCMGQVDLDIFQSHTRFVRNNVTTVASYLQLHGIIHILYYRDGAAERQYESVNNYGRWAKQHYRPSEALIQLHRRD</sequence>
<reference evidence="1" key="1">
    <citation type="submission" date="2019-07" db="EMBL/GenBank/DDBJ databases">
        <authorList>
            <person name="Chen K."/>
            <person name="Xie M."/>
            <person name="Chen S."/>
        </authorList>
    </citation>
    <scope>NUCLEOTIDE SEQUENCE</scope>
    <source>
        <strain evidence="1">EC600</strain>
        <plasmid evidence="1">p16ZR-187-fusion</plasmid>
    </source>
</reference>
<dbReference type="EMBL" id="MN182750">
    <property type="protein sequence ID" value="QGW59868.1"/>
    <property type="molecule type" value="Genomic_DNA"/>
</dbReference>
<dbReference type="AlphaFoldDB" id="A0A7G3NPD0"/>
<keyword evidence="1" id="KW-0614">Plasmid</keyword>
<organism evidence="1">
    <name type="scientific">Escherichia coli</name>
    <dbReference type="NCBI Taxonomy" id="562"/>
    <lineage>
        <taxon>Bacteria</taxon>
        <taxon>Pseudomonadati</taxon>
        <taxon>Pseudomonadota</taxon>
        <taxon>Gammaproteobacteria</taxon>
        <taxon>Enterobacterales</taxon>
        <taxon>Enterobacteriaceae</taxon>
        <taxon>Escherichia</taxon>
    </lineage>
</organism>
<proteinExistence type="predicted"/>
<gene>
    <name evidence="1" type="ORF">HPPIBGPI_00088</name>
</gene>
<name>A0A7G3NPD0_ECOLX</name>
<dbReference type="RefSeq" id="WP_251002544.1">
    <property type="nucleotide sequence ID" value="NZ_MN182750.1"/>
</dbReference>
<geneLocation type="plasmid" evidence="1">
    <name>p16ZR-187-fusion</name>
</geneLocation>